<keyword evidence="1 3" id="KW-0853">WD repeat</keyword>
<organism evidence="6 7">
    <name type="scientific">Pseudocercospora fijiensis (strain CIRAD86)</name>
    <name type="common">Black leaf streak disease fungus</name>
    <name type="synonym">Mycosphaerella fijiensis</name>
    <dbReference type="NCBI Taxonomy" id="383855"/>
    <lineage>
        <taxon>Eukaryota</taxon>
        <taxon>Fungi</taxon>
        <taxon>Dikarya</taxon>
        <taxon>Ascomycota</taxon>
        <taxon>Pezizomycotina</taxon>
        <taxon>Dothideomycetes</taxon>
        <taxon>Dothideomycetidae</taxon>
        <taxon>Mycosphaerellales</taxon>
        <taxon>Mycosphaerellaceae</taxon>
        <taxon>Pseudocercospora</taxon>
    </lineage>
</organism>
<name>M2ZSB8_PSEFD</name>
<dbReference type="AlphaFoldDB" id="M2ZSB8"/>
<dbReference type="VEuPathDB" id="FungiDB:MYCFIDRAFT_138693"/>
<dbReference type="InterPro" id="IPR001680">
    <property type="entry name" value="WD40_rpt"/>
</dbReference>
<evidence type="ECO:0000259" key="5">
    <source>
        <dbReference type="PROSITE" id="PS50897"/>
    </source>
</evidence>
<dbReference type="InterPro" id="IPR051350">
    <property type="entry name" value="WD_repeat-ST_regulator"/>
</dbReference>
<feature type="repeat" description="WD" evidence="3">
    <location>
        <begin position="307"/>
        <end position="339"/>
    </location>
</feature>
<dbReference type="SUPFAM" id="SSF50978">
    <property type="entry name" value="WD40 repeat-like"/>
    <property type="match status" value="1"/>
</dbReference>
<dbReference type="InterPro" id="IPR006595">
    <property type="entry name" value="CTLH_C"/>
</dbReference>
<dbReference type="eggNOG" id="KOG0293">
    <property type="taxonomic scope" value="Eukaryota"/>
</dbReference>
<dbReference type="KEGG" id="pfj:MYCFIDRAFT_138693"/>
<dbReference type="GeneID" id="19331102"/>
<gene>
    <name evidence="6" type="ORF">MYCFIDRAFT_138693</name>
</gene>
<evidence type="ECO:0000256" key="4">
    <source>
        <dbReference type="SAM" id="MobiDB-lite"/>
    </source>
</evidence>
<evidence type="ECO:0000256" key="1">
    <source>
        <dbReference type="ARBA" id="ARBA00022574"/>
    </source>
</evidence>
<dbReference type="GO" id="GO:0043161">
    <property type="term" value="P:proteasome-mediated ubiquitin-dependent protein catabolic process"/>
    <property type="evidence" value="ECO:0007669"/>
    <property type="project" value="TreeGrafter"/>
</dbReference>
<dbReference type="PROSITE" id="PS50294">
    <property type="entry name" value="WD_REPEATS_REGION"/>
    <property type="match status" value="1"/>
</dbReference>
<dbReference type="InterPro" id="IPR015943">
    <property type="entry name" value="WD40/YVTN_repeat-like_dom_sf"/>
</dbReference>
<dbReference type="PROSITE" id="PS50082">
    <property type="entry name" value="WD_REPEATS_2"/>
    <property type="match status" value="1"/>
</dbReference>
<sequence length="596" mass="66228">MRLDSTDISQRQQRPSTNGSSQNGSSPHANGSAKSETNGFHTNGHADGAAIVRNKEPFFGHDREQVTRILLQTLTDLGYQASAEHLSRESGYELEIPSVAAFRNAVLSGDWEDAESLLFASEVAELDGGVPLGNGHSGSPTWRKAGRLSSGNQNGFSQRGLPLTEDASVLWLKFLLRQQKYLELLERRDTNAALSVLRTELTPLKTDTNRLHFLSSLVMCHSAADLRSTAEWDGSEGESRSNLLSDVSRFISPSVMIPEHRLAQLLNAVQETQILECRYHNTTAQPSLYTDHECSADDFPLQQQIELRNHSDEVWFLEFSHDGTMLATAGKDGLVVVYDTVKWRPLHEFREHERSICYVAFSPDDQHLISCSQNNEFVVVNVHTGQRVCHADHFDYPVTTAAWLPDSQTFVVGTQGSRRPLGLYSLQQASGPNNITSFRITDCAVTTDGKRMVATTIDNRIMLYSLDPDVRYCKVGEWQMEDRLTSINFSDDGELMLVNMNEGRVLALDSETGEIVQRYDGARQRDFVIRSAFGGAGQGFVISGSEDSRVYIWRRQTGANVAALDAHHPGTVNAVAWHPKNPGIFASAGDDRKVRM</sequence>
<dbReference type="RefSeq" id="XP_007927426.1">
    <property type="nucleotide sequence ID" value="XM_007929235.1"/>
</dbReference>
<protein>
    <recommendedName>
        <fullName evidence="5">CTLH domain-containing protein</fullName>
    </recommendedName>
</protein>
<accession>M2ZSB8</accession>
<keyword evidence="2" id="KW-0677">Repeat</keyword>
<feature type="domain" description="CTLH" evidence="5">
    <location>
        <begin position="172"/>
        <end position="192"/>
    </location>
</feature>
<dbReference type="Pfam" id="PF23627">
    <property type="entry name" value="LisH_WDR26"/>
    <property type="match status" value="1"/>
</dbReference>
<keyword evidence="7" id="KW-1185">Reference proteome</keyword>
<feature type="region of interest" description="Disordered" evidence="4">
    <location>
        <begin position="130"/>
        <end position="149"/>
    </location>
</feature>
<reference evidence="6 7" key="1">
    <citation type="journal article" date="2012" name="PLoS Pathog.">
        <title>Diverse lifestyles and strategies of plant pathogenesis encoded in the genomes of eighteen Dothideomycetes fungi.</title>
        <authorList>
            <person name="Ohm R.A."/>
            <person name="Feau N."/>
            <person name="Henrissat B."/>
            <person name="Schoch C.L."/>
            <person name="Horwitz B.A."/>
            <person name="Barry K.W."/>
            <person name="Condon B.J."/>
            <person name="Copeland A.C."/>
            <person name="Dhillon B."/>
            <person name="Glaser F."/>
            <person name="Hesse C.N."/>
            <person name="Kosti I."/>
            <person name="LaButti K."/>
            <person name="Lindquist E.A."/>
            <person name="Lucas S."/>
            <person name="Salamov A.A."/>
            <person name="Bradshaw R.E."/>
            <person name="Ciuffetti L."/>
            <person name="Hamelin R.C."/>
            <person name="Kema G.H.J."/>
            <person name="Lawrence C."/>
            <person name="Scott J.A."/>
            <person name="Spatafora J.W."/>
            <person name="Turgeon B.G."/>
            <person name="de Wit P.J.G.M."/>
            <person name="Zhong S."/>
            <person name="Goodwin S.B."/>
            <person name="Grigoriev I.V."/>
        </authorList>
    </citation>
    <scope>NUCLEOTIDE SEQUENCE [LARGE SCALE GENOMIC DNA]</scope>
    <source>
        <strain evidence="6 7">CIRAD86</strain>
    </source>
</reference>
<dbReference type="InterPro" id="IPR036322">
    <property type="entry name" value="WD40_repeat_dom_sf"/>
</dbReference>
<dbReference type="HOGENOM" id="CLU_000288_57_25_1"/>
<evidence type="ECO:0000256" key="3">
    <source>
        <dbReference type="PROSITE-ProRule" id="PRU00221"/>
    </source>
</evidence>
<dbReference type="GO" id="GO:0034657">
    <property type="term" value="C:GID complex"/>
    <property type="evidence" value="ECO:0007669"/>
    <property type="project" value="TreeGrafter"/>
</dbReference>
<dbReference type="EMBL" id="KB446559">
    <property type="protein sequence ID" value="EME81919.1"/>
    <property type="molecule type" value="Genomic_DNA"/>
</dbReference>
<feature type="compositionally biased region" description="Polar residues" evidence="4">
    <location>
        <begin position="1"/>
        <end position="41"/>
    </location>
</feature>
<dbReference type="Pfam" id="PF00400">
    <property type="entry name" value="WD40"/>
    <property type="match status" value="3"/>
</dbReference>
<dbReference type="OrthoDB" id="972532at2759"/>
<dbReference type="STRING" id="383855.M2ZSB8"/>
<evidence type="ECO:0000313" key="7">
    <source>
        <dbReference type="Proteomes" id="UP000016932"/>
    </source>
</evidence>
<evidence type="ECO:0000313" key="6">
    <source>
        <dbReference type="EMBL" id="EME81919.1"/>
    </source>
</evidence>
<dbReference type="Gene3D" id="2.130.10.10">
    <property type="entry name" value="YVTN repeat-like/Quinoprotein amine dehydrogenase"/>
    <property type="match status" value="1"/>
</dbReference>
<evidence type="ECO:0000256" key="2">
    <source>
        <dbReference type="ARBA" id="ARBA00022737"/>
    </source>
</evidence>
<dbReference type="Proteomes" id="UP000016932">
    <property type="component" value="Unassembled WGS sequence"/>
</dbReference>
<dbReference type="PROSITE" id="PS50897">
    <property type="entry name" value="CTLH"/>
    <property type="match status" value="1"/>
</dbReference>
<proteinExistence type="predicted"/>
<dbReference type="PANTHER" id="PTHR22838">
    <property type="entry name" value="WD REPEAT PROTEIN 26-RELATED"/>
    <property type="match status" value="1"/>
</dbReference>
<dbReference type="PANTHER" id="PTHR22838:SF0">
    <property type="entry name" value="WD REPEAT-CONTAINING PROTEIN 26"/>
    <property type="match status" value="1"/>
</dbReference>
<dbReference type="SMART" id="SM00320">
    <property type="entry name" value="WD40"/>
    <property type="match status" value="6"/>
</dbReference>
<feature type="region of interest" description="Disordered" evidence="4">
    <location>
        <begin position="1"/>
        <end position="45"/>
    </location>
</feature>